<evidence type="ECO:0000313" key="2">
    <source>
        <dbReference type="EMBL" id="QCI06686.1"/>
    </source>
</evidence>
<sequence length="352" mass="42836">MNYQIDKNSDWQLLPWHKINTRVILLQRKIFEASKQCDLKKISEIQNYLINSHEAKLNAVHHITYAINHYYGHENYLYNNLDKFNLFKYLFDNSKLIKAKLQLVIERIKEYLIYLCLQAEWQARSVNQLNQINKQSNLKAIKNAFQYHNIIIDNNNWSQAINNLNNLPYINTYINYWITNHYIFYSTDSNFKYLYHLLIQIYQLRFNWYNIKLEKVSCHSNINSYKLINCSDAIQISKIVNKTYLYQIKTHIYKKDVLNRYRINKNLSWKNVIRMLIKEINKYYCHSSVCSNLISIFYVLNQINYLISYATSGKYRQPINNILYYNQQALYSILYRKKMSIYLYFYLFKIIR</sequence>
<name>A0A4D6WTD1_9FLOR</name>
<dbReference type="EMBL" id="MK814659">
    <property type="protein sequence ID" value="QCI06686.1"/>
    <property type="molecule type" value="Genomic_DNA"/>
</dbReference>
<protein>
    <recommendedName>
        <fullName evidence="1">Reverse transcriptase N-terminal domain-containing protein</fullName>
    </recommendedName>
</protein>
<accession>A0A4D6WTD1</accession>
<feature type="domain" description="Reverse transcriptase N-terminal" evidence="1">
    <location>
        <begin position="11"/>
        <end position="65"/>
    </location>
</feature>
<organism evidence="2">
    <name type="scientific">Gayliella sp</name>
    <dbReference type="NCBI Taxonomy" id="2575623"/>
    <lineage>
        <taxon>Eukaryota</taxon>
        <taxon>Rhodophyta</taxon>
        <taxon>Florideophyceae</taxon>
        <taxon>Rhodymeniophycidae</taxon>
        <taxon>Ceramiales</taxon>
        <taxon>Ceramiaceae</taxon>
        <taxon>Gayliella</taxon>
    </lineage>
</organism>
<proteinExistence type="predicted"/>
<dbReference type="AlphaFoldDB" id="A0A4D6WTD1"/>
<dbReference type="InterPro" id="IPR025960">
    <property type="entry name" value="RVT_N"/>
</dbReference>
<geneLocation type="plastid" evidence="2"/>
<evidence type="ECO:0000259" key="1">
    <source>
        <dbReference type="Pfam" id="PF13655"/>
    </source>
</evidence>
<keyword evidence="2" id="KW-0934">Plastid</keyword>
<dbReference type="Pfam" id="PF13655">
    <property type="entry name" value="RVT_N"/>
    <property type="match status" value="1"/>
</dbReference>
<reference evidence="2" key="2">
    <citation type="submission" date="2019-04" db="EMBL/GenBank/DDBJ databases">
        <authorList>
            <person name="Pasella M."/>
        </authorList>
    </citation>
    <scope>NUCLEOTIDE SEQUENCE</scope>
</reference>
<reference evidence="2" key="1">
    <citation type="journal article" date="2019" name="Mol. Phylogenet. Evol.">
        <title>Morphological evolution and classification of the red algal order Ceramiales inferred using plastid phylogenomics.</title>
        <authorList>
            <person name="Diaz-Tapia P."/>
            <person name="Pasella M.M."/>
            <person name="Verbruggen H."/>
            <person name="Maggs C.A."/>
        </authorList>
    </citation>
    <scope>NUCLEOTIDE SEQUENCE</scope>
</reference>
<gene>
    <name evidence="2" type="primary">orf352</name>
</gene>